<feature type="compositionally biased region" description="Basic and acidic residues" evidence="1">
    <location>
        <begin position="1"/>
        <end position="12"/>
    </location>
</feature>
<sequence>MMPPNETREEAAARFQAAFWEHQDERTPHNKNNPAGKKNTHKHLPTRAQLAEWVDALKDGTETQFASGQERHWAKTYLRLEGEDVFWKSSGNGGVPDMKVLCLEEWALRIFDAHVADEAVHRGRDATYEWLRDPAGGCKKPQDAPAGTVLYKAPMKEVVMTFISGCPVCKAKCSSGSSSSSSSSNSKKRKGAPSPTDDDDDNNNNNQRGASPHPQKKRATGRRVPVAPIAPAVPAVPAAAPAALDAPADLAGFANLLAGPADSADLFQWNDRGLPFRVEENLPVQGNFSYGLANAAPAPAPGLAPIGGFRLEDGLIDPALLQVGPYAEPEATESLQLGNPTLDSAPVPFVPLSDEELGIEVERAIWHDFLSFPNGRADISNFQDVNFSNEELNSSNLQDANSSNEELNFSGLQDASSSDEELDFSNLEESDYIDWDCFTA</sequence>
<feature type="region of interest" description="Disordered" evidence="1">
    <location>
        <begin position="174"/>
        <end position="223"/>
    </location>
</feature>
<evidence type="ECO:0000256" key="1">
    <source>
        <dbReference type="SAM" id="MobiDB-lite"/>
    </source>
</evidence>
<comment type="caution">
    <text evidence="2">The sequence shown here is derived from an EMBL/GenBank/DDBJ whole genome shotgun (WGS) entry which is preliminary data.</text>
</comment>
<keyword evidence="3" id="KW-1185">Reference proteome</keyword>
<dbReference type="Proteomes" id="UP000325902">
    <property type="component" value="Unassembled WGS sequence"/>
</dbReference>
<name>A0A5N5CV93_9PEZI</name>
<proteinExistence type="predicted"/>
<dbReference type="AlphaFoldDB" id="A0A5N5CV93"/>
<gene>
    <name evidence="2" type="ORF">DBV05_g12061</name>
</gene>
<organism evidence="2 3">
    <name type="scientific">Lasiodiplodia theobromae</name>
    <dbReference type="NCBI Taxonomy" id="45133"/>
    <lineage>
        <taxon>Eukaryota</taxon>
        <taxon>Fungi</taxon>
        <taxon>Dikarya</taxon>
        <taxon>Ascomycota</taxon>
        <taxon>Pezizomycotina</taxon>
        <taxon>Dothideomycetes</taxon>
        <taxon>Dothideomycetes incertae sedis</taxon>
        <taxon>Botryosphaeriales</taxon>
        <taxon>Botryosphaeriaceae</taxon>
        <taxon>Lasiodiplodia</taxon>
    </lineage>
</organism>
<feature type="compositionally biased region" description="Low complexity" evidence="1">
    <location>
        <begin position="174"/>
        <end position="185"/>
    </location>
</feature>
<reference evidence="2 3" key="1">
    <citation type="journal article" date="2019" name="Sci. Rep.">
        <title>A multi-omics analysis of the grapevine pathogen Lasiodiplodia theobromae reveals that temperature affects the expression of virulence- and pathogenicity-related genes.</title>
        <authorList>
            <person name="Felix C."/>
            <person name="Meneses R."/>
            <person name="Goncalves M.F.M."/>
            <person name="Tilleman L."/>
            <person name="Duarte A.S."/>
            <person name="Jorrin-Novo J.V."/>
            <person name="Van de Peer Y."/>
            <person name="Deforce D."/>
            <person name="Van Nieuwerburgh F."/>
            <person name="Esteves A.C."/>
            <person name="Alves A."/>
        </authorList>
    </citation>
    <scope>NUCLEOTIDE SEQUENCE [LARGE SCALE GENOMIC DNA]</scope>
    <source>
        <strain evidence="2 3">LA-SOL3</strain>
    </source>
</reference>
<feature type="region of interest" description="Disordered" evidence="1">
    <location>
        <begin position="1"/>
        <end position="44"/>
    </location>
</feature>
<evidence type="ECO:0000313" key="3">
    <source>
        <dbReference type="Proteomes" id="UP000325902"/>
    </source>
</evidence>
<dbReference type="EMBL" id="VCHE01000209">
    <property type="protein sequence ID" value="KAB2569264.1"/>
    <property type="molecule type" value="Genomic_DNA"/>
</dbReference>
<protein>
    <submittedName>
        <fullName evidence="2">Uncharacterized protein</fullName>
    </submittedName>
</protein>
<evidence type="ECO:0000313" key="2">
    <source>
        <dbReference type="EMBL" id="KAB2569264.1"/>
    </source>
</evidence>
<accession>A0A5N5CV93</accession>